<accession>A0A7H0LE47</accession>
<dbReference type="SUPFAM" id="SSF53335">
    <property type="entry name" value="S-adenosyl-L-methionine-dependent methyltransferases"/>
    <property type="match status" value="1"/>
</dbReference>
<dbReference type="GO" id="GO:0032259">
    <property type="term" value="P:methylation"/>
    <property type="evidence" value="ECO:0007669"/>
    <property type="project" value="UniProtKB-KW"/>
</dbReference>
<dbReference type="Pfam" id="PF13489">
    <property type="entry name" value="Methyltransf_23"/>
    <property type="match status" value="1"/>
</dbReference>
<dbReference type="RefSeq" id="WP_187760296.1">
    <property type="nucleotide sequence ID" value="NZ_CP061038.1"/>
</dbReference>
<dbReference type="Proteomes" id="UP000516148">
    <property type="component" value="Chromosome"/>
</dbReference>
<evidence type="ECO:0000313" key="2">
    <source>
        <dbReference type="Proteomes" id="UP000516148"/>
    </source>
</evidence>
<dbReference type="AlphaFoldDB" id="A0A7H0LE47"/>
<keyword evidence="1" id="KW-0808">Transferase</keyword>
<sequence>MSKTLTYAQRTHDSRNPIKRFAHRSRYAASLSFTDKLLPRGGSIVDFGAGQGYFLSRLHDVRPDARLIAVEPYMEIASPVIERVAAMDDLAHRSIDLVTAFETLEHVEDDHLATFLAASDAVLTGQGRLLVTVPIMYGATLILKEASRAAIYRHWGDTSATELLRGTFGRPIARTTERRFSHKGFDFRELRKQIAERFTITEIAYSPFPALPWWLNSQAIFVAVRKPALSAAALDENKVDP</sequence>
<protein>
    <submittedName>
        <fullName evidence="1">Methyltransferase domain-containing protein</fullName>
    </submittedName>
</protein>
<reference evidence="1 2" key="1">
    <citation type="submission" date="2020-09" db="EMBL/GenBank/DDBJ databases">
        <title>Sphingomonas sp., a new species isolated from pork steak.</title>
        <authorList>
            <person name="Heidler von Heilborn D."/>
        </authorList>
    </citation>
    <scope>NUCLEOTIDE SEQUENCE [LARGE SCALE GENOMIC DNA]</scope>
    <source>
        <strain evidence="2">S8-3T</strain>
    </source>
</reference>
<gene>
    <name evidence="1" type="ORF">H3Z74_14260</name>
</gene>
<dbReference type="GO" id="GO:0008168">
    <property type="term" value="F:methyltransferase activity"/>
    <property type="evidence" value="ECO:0007669"/>
    <property type="project" value="UniProtKB-KW"/>
</dbReference>
<dbReference type="Gene3D" id="3.40.50.150">
    <property type="entry name" value="Vaccinia Virus protein VP39"/>
    <property type="match status" value="1"/>
</dbReference>
<name>A0A7H0LE47_9SPHN</name>
<dbReference type="KEGG" id="spap:H3Z74_14260"/>
<evidence type="ECO:0000313" key="1">
    <source>
        <dbReference type="EMBL" id="QNQ07950.1"/>
    </source>
</evidence>
<keyword evidence="2" id="KW-1185">Reference proteome</keyword>
<keyword evidence="1" id="KW-0489">Methyltransferase</keyword>
<organism evidence="1 2">
    <name type="scientific">Sphingomonas alpina</name>
    <dbReference type="NCBI Taxonomy" id="653931"/>
    <lineage>
        <taxon>Bacteria</taxon>
        <taxon>Pseudomonadati</taxon>
        <taxon>Pseudomonadota</taxon>
        <taxon>Alphaproteobacteria</taxon>
        <taxon>Sphingomonadales</taxon>
        <taxon>Sphingomonadaceae</taxon>
        <taxon>Sphingomonas</taxon>
    </lineage>
</organism>
<dbReference type="EMBL" id="CP061038">
    <property type="protein sequence ID" value="QNQ07950.1"/>
    <property type="molecule type" value="Genomic_DNA"/>
</dbReference>
<proteinExistence type="predicted"/>
<dbReference type="InterPro" id="IPR029063">
    <property type="entry name" value="SAM-dependent_MTases_sf"/>
</dbReference>